<dbReference type="SUPFAM" id="SSF48452">
    <property type="entry name" value="TPR-like"/>
    <property type="match status" value="1"/>
</dbReference>
<dbReference type="PROSITE" id="PS50005">
    <property type="entry name" value="TPR"/>
    <property type="match status" value="3"/>
</dbReference>
<accession>A0A2P8CAG6</accession>
<evidence type="ECO:0000256" key="4">
    <source>
        <dbReference type="SAM" id="SignalP"/>
    </source>
</evidence>
<dbReference type="AlphaFoldDB" id="A0A2P8CAG6"/>
<dbReference type="InterPro" id="IPR019734">
    <property type="entry name" value="TPR_rpt"/>
</dbReference>
<feature type="repeat" description="TPR" evidence="3">
    <location>
        <begin position="170"/>
        <end position="203"/>
    </location>
</feature>
<name>A0A2P8CAG6_9BACT</name>
<organism evidence="5 6">
    <name type="scientific">Prolixibacter denitrificans</name>
    <dbReference type="NCBI Taxonomy" id="1541063"/>
    <lineage>
        <taxon>Bacteria</taxon>
        <taxon>Pseudomonadati</taxon>
        <taxon>Bacteroidota</taxon>
        <taxon>Bacteroidia</taxon>
        <taxon>Marinilabiliales</taxon>
        <taxon>Prolixibacteraceae</taxon>
        <taxon>Prolixibacter</taxon>
    </lineage>
</organism>
<dbReference type="Pfam" id="PF13414">
    <property type="entry name" value="TPR_11"/>
    <property type="match status" value="1"/>
</dbReference>
<dbReference type="InterPro" id="IPR011990">
    <property type="entry name" value="TPR-like_helical_dom_sf"/>
</dbReference>
<dbReference type="PANTHER" id="PTHR44943:SF8">
    <property type="entry name" value="TPR REPEAT-CONTAINING PROTEIN MJ0263"/>
    <property type="match status" value="1"/>
</dbReference>
<dbReference type="Proteomes" id="UP000240621">
    <property type="component" value="Unassembled WGS sequence"/>
</dbReference>
<feature type="signal peptide" evidence="4">
    <location>
        <begin position="1"/>
        <end position="25"/>
    </location>
</feature>
<evidence type="ECO:0000256" key="3">
    <source>
        <dbReference type="PROSITE-ProRule" id="PRU00339"/>
    </source>
</evidence>
<evidence type="ECO:0000313" key="6">
    <source>
        <dbReference type="Proteomes" id="UP000240621"/>
    </source>
</evidence>
<dbReference type="EMBL" id="PYGC01000007">
    <property type="protein sequence ID" value="PSK81963.1"/>
    <property type="molecule type" value="Genomic_DNA"/>
</dbReference>
<feature type="chain" id="PRO_5015189485" evidence="4">
    <location>
        <begin position="26"/>
        <end position="397"/>
    </location>
</feature>
<reference evidence="5 6" key="1">
    <citation type="submission" date="2018-03" db="EMBL/GenBank/DDBJ databases">
        <title>Genomic Encyclopedia of Archaeal and Bacterial Type Strains, Phase II (KMG-II): from individual species to whole genera.</title>
        <authorList>
            <person name="Goeker M."/>
        </authorList>
    </citation>
    <scope>NUCLEOTIDE SEQUENCE [LARGE SCALE GENOMIC DNA]</scope>
    <source>
        <strain evidence="5 6">DSM 27267</strain>
    </source>
</reference>
<keyword evidence="4" id="KW-0732">Signal</keyword>
<keyword evidence="1" id="KW-0677">Repeat</keyword>
<dbReference type="Pfam" id="PF13181">
    <property type="entry name" value="TPR_8"/>
    <property type="match status" value="1"/>
</dbReference>
<dbReference type="OrthoDB" id="739506at2"/>
<gene>
    <name evidence="5" type="ORF">CLV93_10773</name>
</gene>
<protein>
    <submittedName>
        <fullName evidence="5">Tetratricopeptide repeat protein</fullName>
    </submittedName>
</protein>
<evidence type="ECO:0000256" key="2">
    <source>
        <dbReference type="ARBA" id="ARBA00022803"/>
    </source>
</evidence>
<sequence>MIINSNMKKVFFVAILLLAGTTVFAQKGKVSSAENYKESGKLDKALETIEYTISPDNPKSDKTLDWPRTWEVRGEIYQAIFASKDENYKKLSDNPLEEAYKSYMKALSLDDKGRYTNAIKIKLTFLIQDLTKAAVNAFQAEKYDEATKYFENILDVEKTDMFKKDTPVDTVIIYNTGLAATNAKQYKKAIDYFKQCIKYDYNGGASYGQIINAYEAMGDTTAAVNAMKEGFEAYPESQNILVSLINYYMSKNKSEDAISYLNKAIEKDPKNPTFYFAKGAALDKLGRSDEALKAYQQATEVNPKFADAYYNMGVVYFNRGVKQLEVAAKIPPTEQDKYEAEKAKADVQFKKAIPYMEKASTLNPKDRFILEHLKNLYYRLKMMDKFKEVSAKLDSLK</sequence>
<evidence type="ECO:0000256" key="1">
    <source>
        <dbReference type="ARBA" id="ARBA00022737"/>
    </source>
</evidence>
<evidence type="ECO:0000313" key="5">
    <source>
        <dbReference type="EMBL" id="PSK81963.1"/>
    </source>
</evidence>
<dbReference type="Pfam" id="PF14559">
    <property type="entry name" value="TPR_19"/>
    <property type="match status" value="1"/>
</dbReference>
<dbReference type="PANTHER" id="PTHR44943">
    <property type="entry name" value="CELLULOSE SYNTHASE OPERON PROTEIN C"/>
    <property type="match status" value="1"/>
</dbReference>
<dbReference type="Gene3D" id="1.25.40.10">
    <property type="entry name" value="Tetratricopeptide repeat domain"/>
    <property type="match status" value="2"/>
</dbReference>
<feature type="repeat" description="TPR" evidence="3">
    <location>
        <begin position="272"/>
        <end position="305"/>
    </location>
</feature>
<dbReference type="SMART" id="SM00028">
    <property type="entry name" value="TPR"/>
    <property type="match status" value="5"/>
</dbReference>
<dbReference type="InterPro" id="IPR051685">
    <property type="entry name" value="Ycf3/AcsC/BcsC/TPR_MFPF"/>
</dbReference>
<feature type="repeat" description="TPR" evidence="3">
    <location>
        <begin position="238"/>
        <end position="271"/>
    </location>
</feature>
<proteinExistence type="predicted"/>
<comment type="caution">
    <text evidence="5">The sequence shown here is derived from an EMBL/GenBank/DDBJ whole genome shotgun (WGS) entry which is preliminary data.</text>
</comment>
<keyword evidence="2 3" id="KW-0802">TPR repeat</keyword>